<dbReference type="InParanoid" id="D8UGY4"/>
<gene>
    <name evidence="2" type="ORF">VOLCADRAFT_99062</name>
</gene>
<protein>
    <submittedName>
        <fullName evidence="2">Uncharacterized protein</fullName>
    </submittedName>
</protein>
<dbReference type="GeneID" id="9622993"/>
<proteinExistence type="predicted"/>
<dbReference type="RefSeq" id="XP_002957925.1">
    <property type="nucleotide sequence ID" value="XM_002957879.1"/>
</dbReference>
<evidence type="ECO:0000256" key="1">
    <source>
        <dbReference type="SAM" id="MobiDB-lite"/>
    </source>
</evidence>
<dbReference type="OrthoDB" id="539080at2759"/>
<dbReference type="KEGG" id="vcn:VOLCADRAFT_99062"/>
<dbReference type="Proteomes" id="UP000001058">
    <property type="component" value="Unassembled WGS sequence"/>
</dbReference>
<dbReference type="AlphaFoldDB" id="D8UGY4"/>
<keyword evidence="3" id="KW-1185">Reference proteome</keyword>
<organism evidence="3">
    <name type="scientific">Volvox carteri f. nagariensis</name>
    <dbReference type="NCBI Taxonomy" id="3068"/>
    <lineage>
        <taxon>Eukaryota</taxon>
        <taxon>Viridiplantae</taxon>
        <taxon>Chlorophyta</taxon>
        <taxon>core chlorophytes</taxon>
        <taxon>Chlorophyceae</taxon>
        <taxon>CS clade</taxon>
        <taxon>Chlamydomonadales</taxon>
        <taxon>Volvocaceae</taxon>
        <taxon>Volvox</taxon>
    </lineage>
</organism>
<feature type="region of interest" description="Disordered" evidence="1">
    <location>
        <begin position="228"/>
        <end position="248"/>
    </location>
</feature>
<feature type="region of interest" description="Disordered" evidence="1">
    <location>
        <begin position="62"/>
        <end position="84"/>
    </location>
</feature>
<name>D8UGY4_VOLCA</name>
<dbReference type="EMBL" id="GL378402">
    <property type="protein sequence ID" value="EFJ41061.1"/>
    <property type="molecule type" value="Genomic_DNA"/>
</dbReference>
<reference evidence="2 3" key="1">
    <citation type="journal article" date="2010" name="Science">
        <title>Genomic analysis of organismal complexity in the multicellular green alga Volvox carteri.</title>
        <authorList>
            <person name="Prochnik S.E."/>
            <person name="Umen J."/>
            <person name="Nedelcu A.M."/>
            <person name="Hallmann A."/>
            <person name="Miller S.M."/>
            <person name="Nishii I."/>
            <person name="Ferris P."/>
            <person name="Kuo A."/>
            <person name="Mitros T."/>
            <person name="Fritz-Laylin L.K."/>
            <person name="Hellsten U."/>
            <person name="Chapman J."/>
            <person name="Simakov O."/>
            <person name="Rensing S.A."/>
            <person name="Terry A."/>
            <person name="Pangilinan J."/>
            <person name="Kapitonov V."/>
            <person name="Jurka J."/>
            <person name="Salamov A."/>
            <person name="Shapiro H."/>
            <person name="Schmutz J."/>
            <person name="Grimwood J."/>
            <person name="Lindquist E."/>
            <person name="Lucas S."/>
            <person name="Grigoriev I.V."/>
            <person name="Schmitt R."/>
            <person name="Kirk D."/>
            <person name="Rokhsar D.S."/>
        </authorList>
    </citation>
    <scope>NUCLEOTIDE SEQUENCE [LARGE SCALE GENOMIC DNA]</scope>
    <source>
        <strain evidence="3">f. Nagariensis / Eve</strain>
    </source>
</reference>
<evidence type="ECO:0000313" key="3">
    <source>
        <dbReference type="Proteomes" id="UP000001058"/>
    </source>
</evidence>
<evidence type="ECO:0000313" key="2">
    <source>
        <dbReference type="EMBL" id="EFJ41061.1"/>
    </source>
</evidence>
<feature type="region of interest" description="Disordered" evidence="1">
    <location>
        <begin position="473"/>
        <end position="499"/>
    </location>
</feature>
<accession>D8UGY4</accession>
<sequence length="544" mass="58414">MSPSPAPLNLEFGLSYGSRLDAFPCPVLLKSPWCVGEDLGKKPKLDSEARRAFARTCGNDDHRSVRSLQRGSDRGRSPSTGFPCPAILQTGKPCPGYVCKMHVFFPSNQKKKQARLEAAIAAAAASKQRPVPVKAKAGAQAAIAAMKFATSAGVPQAVCQKPSRAAVKGPANVSANTQTLTPSANQKQRAIPGLDVEAFEGALPRKSRRAKAQLKAAVGGVRQSIDSHAAGAWQDSNEDNSLGGGDSRQRETVWDAFAKAPDWSSSLNYFDLLNQRNNSEHEGHFSAALAKRIVGGTAKGSSMRYGAAHERERSVATPNERNFQLALSRDNNSDGDSVTPALDSCWDLELLDSPASDLEAMKIGNGGILSDTTSSEILADQTDDPPVEFDIVYSAEDGSYLVLDALSNLYFRLEDVYSTSPELTECTGEDGNLYTCVLVRRSHLELRAQRQQAWLEAQDLQEQLQQDMMLASTPPGEELTMGSHSLHSAEPSPSPTTERAVDVITSGASAHESCEDDTDVASLMQLLAKLSIPRVQAYQNPNGA</sequence>